<dbReference type="GO" id="GO:0005886">
    <property type="term" value="C:plasma membrane"/>
    <property type="evidence" value="ECO:0007669"/>
    <property type="project" value="TreeGrafter"/>
</dbReference>
<feature type="transmembrane region" description="Helical" evidence="6">
    <location>
        <begin position="292"/>
        <end position="313"/>
    </location>
</feature>
<reference evidence="7" key="1">
    <citation type="submission" date="2024-06" db="EMBL/GenBank/DDBJ databases">
        <authorList>
            <person name="Liu X."/>
            <person name="Lenzi L."/>
            <person name="Haldenby T S."/>
            <person name="Uol C."/>
        </authorList>
    </citation>
    <scope>NUCLEOTIDE SEQUENCE</scope>
</reference>
<feature type="transmembrane region" description="Helical" evidence="6">
    <location>
        <begin position="83"/>
        <end position="100"/>
    </location>
</feature>
<dbReference type="PANTHER" id="PTHR11040:SF140">
    <property type="entry name" value="ZRT (ZRT), IRT- (IRT-) LIKE PROTEIN TRANSPORTER"/>
    <property type="match status" value="1"/>
</dbReference>
<feature type="transmembrane region" description="Helical" evidence="6">
    <location>
        <begin position="325"/>
        <end position="348"/>
    </location>
</feature>
<evidence type="ECO:0000313" key="7">
    <source>
        <dbReference type="EMBL" id="CAL5135998.1"/>
    </source>
</evidence>
<dbReference type="AlphaFoldDB" id="A0AAV2TF27"/>
<organism evidence="7 8">
    <name type="scientific">Calicophoron daubneyi</name>
    <name type="common">Rumen fluke</name>
    <name type="synonym">Paramphistomum daubneyi</name>
    <dbReference type="NCBI Taxonomy" id="300641"/>
    <lineage>
        <taxon>Eukaryota</taxon>
        <taxon>Metazoa</taxon>
        <taxon>Spiralia</taxon>
        <taxon>Lophotrochozoa</taxon>
        <taxon>Platyhelminthes</taxon>
        <taxon>Trematoda</taxon>
        <taxon>Digenea</taxon>
        <taxon>Plagiorchiida</taxon>
        <taxon>Pronocephalata</taxon>
        <taxon>Paramphistomoidea</taxon>
        <taxon>Paramphistomidae</taxon>
        <taxon>Calicophoron</taxon>
    </lineage>
</organism>
<feature type="transmembrane region" description="Helical" evidence="6">
    <location>
        <begin position="248"/>
        <end position="272"/>
    </location>
</feature>
<sequence length="384" mass="41605">MIHAGANEENLTGGKLGLAATMFAYVVVACSFPLILATYMQKYQRTSSTELLTEEGSTRSRHGKCYRCLHWTPEMRKKVMSRANCFAAGALMAVGFLDVFMDTLESVQDGMKAISMKTSFPVGSFLTLLGFFLVLGAEQVSMRFVLHPETKNSLHSNSARERGSEGDSDGMNQVTLWEESGSAEAAEPNTRTLPTVDTRHGTHEHNTLPLTSIGKRNWIRVIILLFAISLHSIFEGIALGLTETMSSLLTLFAAVSMHKLIIAISIGINLAVETNENTESGEVIPRSIGQKICQSVGILAFAGASPLGVLIGYAVTSQGESKEFVVAKAILQGLACGTLIYVVFCELLPQELEEKEGDRLGKFLFLILGFALISIVIGFSPAEE</sequence>
<feature type="transmembrane region" description="Helical" evidence="6">
    <location>
        <begin position="360"/>
        <end position="379"/>
    </location>
</feature>
<evidence type="ECO:0000256" key="2">
    <source>
        <dbReference type="ARBA" id="ARBA00022692"/>
    </source>
</evidence>
<keyword evidence="3 6" id="KW-1133">Transmembrane helix</keyword>
<proteinExistence type="predicted"/>
<dbReference type="GO" id="GO:0005385">
    <property type="term" value="F:zinc ion transmembrane transporter activity"/>
    <property type="evidence" value="ECO:0007669"/>
    <property type="project" value="TreeGrafter"/>
</dbReference>
<comment type="subcellular location">
    <subcellularLocation>
        <location evidence="1">Membrane</location>
        <topology evidence="1">Multi-pass membrane protein</topology>
    </subcellularLocation>
</comment>
<dbReference type="InterPro" id="IPR003689">
    <property type="entry name" value="ZIP"/>
</dbReference>
<evidence type="ECO:0000256" key="1">
    <source>
        <dbReference type="ARBA" id="ARBA00004141"/>
    </source>
</evidence>
<feature type="transmembrane region" description="Helical" evidence="6">
    <location>
        <begin position="16"/>
        <end position="39"/>
    </location>
</feature>
<evidence type="ECO:0000256" key="4">
    <source>
        <dbReference type="ARBA" id="ARBA00023136"/>
    </source>
</evidence>
<name>A0AAV2TF27_CALDB</name>
<accession>A0AAV2TF27</accession>
<keyword evidence="4 6" id="KW-0472">Membrane</keyword>
<feature type="region of interest" description="Disordered" evidence="5">
    <location>
        <begin position="180"/>
        <end position="203"/>
    </location>
</feature>
<feature type="transmembrane region" description="Helical" evidence="6">
    <location>
        <begin position="120"/>
        <end position="137"/>
    </location>
</feature>
<dbReference type="Pfam" id="PF02535">
    <property type="entry name" value="Zip"/>
    <property type="match status" value="1"/>
</dbReference>
<evidence type="ECO:0000256" key="3">
    <source>
        <dbReference type="ARBA" id="ARBA00022989"/>
    </source>
</evidence>
<dbReference type="EMBL" id="CAXLJL010000279">
    <property type="protein sequence ID" value="CAL5135998.1"/>
    <property type="molecule type" value="Genomic_DNA"/>
</dbReference>
<protein>
    <submittedName>
        <fullName evidence="7">Uncharacterized protein</fullName>
    </submittedName>
</protein>
<keyword evidence="2 6" id="KW-0812">Transmembrane</keyword>
<feature type="transmembrane region" description="Helical" evidence="6">
    <location>
        <begin position="221"/>
        <end position="242"/>
    </location>
</feature>
<dbReference type="Proteomes" id="UP001497525">
    <property type="component" value="Unassembled WGS sequence"/>
</dbReference>
<evidence type="ECO:0000256" key="6">
    <source>
        <dbReference type="SAM" id="Phobius"/>
    </source>
</evidence>
<gene>
    <name evidence="7" type="ORF">CDAUBV1_LOCUS10100</name>
</gene>
<evidence type="ECO:0000313" key="8">
    <source>
        <dbReference type="Proteomes" id="UP001497525"/>
    </source>
</evidence>
<comment type="caution">
    <text evidence="7">The sequence shown here is derived from an EMBL/GenBank/DDBJ whole genome shotgun (WGS) entry which is preliminary data.</text>
</comment>
<evidence type="ECO:0000256" key="5">
    <source>
        <dbReference type="SAM" id="MobiDB-lite"/>
    </source>
</evidence>
<dbReference type="PANTHER" id="PTHR11040">
    <property type="entry name" value="ZINC/IRON TRANSPORTER"/>
    <property type="match status" value="1"/>
</dbReference>